<accession>A0ABQ3D7Z8</accession>
<evidence type="ECO:0000313" key="2">
    <source>
        <dbReference type="EMBL" id="GHA55284.1"/>
    </source>
</evidence>
<feature type="compositionally biased region" description="Gly residues" evidence="1">
    <location>
        <begin position="375"/>
        <end position="407"/>
    </location>
</feature>
<feature type="region of interest" description="Disordered" evidence="1">
    <location>
        <begin position="735"/>
        <end position="757"/>
    </location>
</feature>
<feature type="compositionally biased region" description="Gly residues" evidence="1">
    <location>
        <begin position="476"/>
        <end position="492"/>
    </location>
</feature>
<feature type="compositionally biased region" description="Gly residues" evidence="1">
    <location>
        <begin position="735"/>
        <end position="750"/>
    </location>
</feature>
<feature type="compositionally biased region" description="Gly residues" evidence="1">
    <location>
        <begin position="445"/>
        <end position="467"/>
    </location>
</feature>
<protein>
    <recommendedName>
        <fullName evidence="4">PE-PGRS family protein</fullName>
    </recommendedName>
</protein>
<feature type="compositionally biased region" description="Gly residues" evidence="1">
    <location>
        <begin position="348"/>
        <end position="368"/>
    </location>
</feature>
<feature type="compositionally biased region" description="Polar residues" evidence="1">
    <location>
        <begin position="807"/>
        <end position="817"/>
    </location>
</feature>
<organism evidence="2 3">
    <name type="scientific">Streptomyces canarius</name>
    <dbReference type="NCBI Taxonomy" id="285453"/>
    <lineage>
        <taxon>Bacteria</taxon>
        <taxon>Bacillati</taxon>
        <taxon>Actinomycetota</taxon>
        <taxon>Actinomycetes</taxon>
        <taxon>Kitasatosporales</taxon>
        <taxon>Streptomycetaceae</taxon>
        <taxon>Streptomyces</taxon>
    </lineage>
</organism>
<gene>
    <name evidence="2" type="ORF">GCM10010345_69910</name>
</gene>
<reference evidence="3" key="1">
    <citation type="journal article" date="2019" name="Int. J. Syst. Evol. Microbiol.">
        <title>The Global Catalogue of Microorganisms (GCM) 10K type strain sequencing project: providing services to taxonomists for standard genome sequencing and annotation.</title>
        <authorList>
            <consortium name="The Broad Institute Genomics Platform"/>
            <consortium name="The Broad Institute Genome Sequencing Center for Infectious Disease"/>
            <person name="Wu L."/>
            <person name="Ma J."/>
        </authorList>
    </citation>
    <scope>NUCLEOTIDE SEQUENCE [LARGE SCALE GENOMIC DNA]</scope>
    <source>
        <strain evidence="3">JCM 4733</strain>
    </source>
</reference>
<feature type="compositionally biased region" description="Gly residues" evidence="1">
    <location>
        <begin position="505"/>
        <end position="522"/>
    </location>
</feature>
<feature type="compositionally biased region" description="Gly residues" evidence="1">
    <location>
        <begin position="564"/>
        <end position="593"/>
    </location>
</feature>
<feature type="region of interest" description="Disordered" evidence="1">
    <location>
        <begin position="315"/>
        <end position="722"/>
    </location>
</feature>
<evidence type="ECO:0000256" key="1">
    <source>
        <dbReference type="SAM" id="MobiDB-lite"/>
    </source>
</evidence>
<dbReference type="PRINTS" id="PR01228">
    <property type="entry name" value="EGGSHELL"/>
</dbReference>
<dbReference type="EMBL" id="BMVN01000035">
    <property type="protein sequence ID" value="GHA55284.1"/>
    <property type="molecule type" value="Genomic_DNA"/>
</dbReference>
<feature type="compositionally biased region" description="Gly residues" evidence="1">
    <location>
        <begin position="643"/>
        <end position="654"/>
    </location>
</feature>
<feature type="region of interest" description="Disordered" evidence="1">
    <location>
        <begin position="773"/>
        <end position="869"/>
    </location>
</feature>
<sequence>MPDYNQWNQLINIFVPDKDAAPGTPGKIPAAEEVMAPTWVYGFNMAKRPKVANTVKTIRYSVMGEMGHVYDAWAGFALYAGVKGGGEGDSGGGWWRYYQGSVMALDAMNGNGTEVASPRSFDEGHRQVSAVAEYFDKWGPNVRTWNNALPHDGWEGLAASGFGDIIGRVALAYEHIQDTVSGSGGRGGYAAAVDQAQLALREARNSAATHLHDWLSDPAWSPEAAAAQVAQGLLIHTTGGNAYVQLDGVDVGRAGDANTWMAVDRLVKEKWHSAVQQRLDAAVSGIVSALTDGYTRAQMMLVPLNNVIQTALGGNPANPKSVDDILNKNQKGGGDGANLPDRENLDGLNGGGGGGGGSEGAGGGGGGINADELFGGSGGGGGPEGLGGAGGGGGPEGLGGTGGGGTFDGLEPPGTGGGSGGGGAGLGSEGVFGGGGNLTNLAPPGTGGGGGAGLGSEGVFGGTGTGGNLTNPAPPGTGGGGAGGMGAGGSGAGDTFDSLFPPDGELGGSSFGPGGTGGGAGGLDNPNAFDPGSGNSFPSLAPPGADPGSNSSTFPTLTPPGSVFTGGPGGTGGTGGPTTQQPGGGKTNDGAGGVLAPDVPQDDFPSFDDLIPRPGEGESFTSLPPGPHGGTYTPGTGEATFGSGPGEGTYGGPGPDVPGYDSGQYDAGFPDGGEALGPGYSTPTYEEGGFQSLASTGHYEPDGYGAESYDFPQQGLSSSGFQEAYGSAGAGLGTGQGAGQGTGQGAGQGAAGMSPQAPYMPMMGGTPGMGGMGGTGGENNKERERSVWLSEDSAVWGTDPDLAPTVLGSTPQQSVPTGGTRGQQPVAGIPGRGPVATGRGTGAGRPGAGGTVGHQRDGHVQGSSGNRNG</sequence>
<comment type="caution">
    <text evidence="2">The sequence shown here is derived from an EMBL/GenBank/DDBJ whole genome shotgun (WGS) entry which is preliminary data.</text>
</comment>
<proteinExistence type="predicted"/>
<feature type="compositionally biased region" description="Gly residues" evidence="1">
    <location>
        <begin position="839"/>
        <end position="852"/>
    </location>
</feature>
<evidence type="ECO:0008006" key="4">
    <source>
        <dbReference type="Google" id="ProtNLM"/>
    </source>
</evidence>
<evidence type="ECO:0000313" key="3">
    <source>
        <dbReference type="Proteomes" id="UP000653644"/>
    </source>
</evidence>
<keyword evidence="3" id="KW-1185">Reference proteome</keyword>
<dbReference type="Proteomes" id="UP000653644">
    <property type="component" value="Unassembled WGS sequence"/>
</dbReference>
<feature type="compositionally biased region" description="Gly residues" evidence="1">
    <location>
        <begin position="414"/>
        <end position="437"/>
    </location>
</feature>
<name>A0ABQ3D7Z8_9ACTN</name>